<keyword evidence="5" id="KW-0441">Lipid A biosynthesis</keyword>
<dbReference type="SUPFAM" id="SSF103481">
    <property type="entry name" value="Multidrug resistance efflux transporter EmrE"/>
    <property type="match status" value="2"/>
</dbReference>
<keyword evidence="3" id="KW-0444">Lipid biosynthesis</keyword>
<feature type="transmembrane region" description="Helical" evidence="11">
    <location>
        <begin position="229"/>
        <end position="251"/>
    </location>
</feature>
<dbReference type="EMBL" id="EU410956">
    <property type="protein sequence ID" value="ACA21527.1"/>
    <property type="molecule type" value="Genomic_DNA"/>
</dbReference>
<accession>B1A0M8</accession>
<feature type="transmembrane region" description="Helical" evidence="11">
    <location>
        <begin position="30"/>
        <end position="52"/>
    </location>
</feature>
<feature type="transmembrane region" description="Helical" evidence="11">
    <location>
        <begin position="6"/>
        <end position="23"/>
    </location>
</feature>
<dbReference type="PANTHER" id="PTHR30561">
    <property type="entry name" value="SMR FAMILY PROTON-DEPENDENT DRUG EFFLUX TRANSPORTER SUGE"/>
    <property type="match status" value="1"/>
</dbReference>
<evidence type="ECO:0000256" key="11">
    <source>
        <dbReference type="SAM" id="Phobius"/>
    </source>
</evidence>
<feature type="transmembrane region" description="Helical" evidence="11">
    <location>
        <begin position="144"/>
        <end position="166"/>
    </location>
</feature>
<evidence type="ECO:0000256" key="4">
    <source>
        <dbReference type="ARBA" id="ARBA00022519"/>
    </source>
</evidence>
<dbReference type="InterPro" id="IPR037185">
    <property type="entry name" value="EmrE-like"/>
</dbReference>
<evidence type="ECO:0000256" key="8">
    <source>
        <dbReference type="ARBA" id="ARBA00022989"/>
    </source>
</evidence>
<evidence type="ECO:0000256" key="5">
    <source>
        <dbReference type="ARBA" id="ARBA00022556"/>
    </source>
</evidence>
<feature type="domain" description="EamA" evidence="12">
    <location>
        <begin position="142"/>
        <end position="274"/>
    </location>
</feature>
<keyword evidence="10 11" id="KW-0472">Membrane</keyword>
<dbReference type="GO" id="GO:0022857">
    <property type="term" value="F:transmembrane transporter activity"/>
    <property type="evidence" value="ECO:0007669"/>
    <property type="project" value="InterPro"/>
</dbReference>
<evidence type="ECO:0000256" key="9">
    <source>
        <dbReference type="ARBA" id="ARBA00023098"/>
    </source>
</evidence>
<dbReference type="GO" id="GO:0009103">
    <property type="term" value="P:lipopolysaccharide biosynthetic process"/>
    <property type="evidence" value="ECO:0007669"/>
    <property type="project" value="UniProtKB-KW"/>
</dbReference>
<evidence type="ECO:0000256" key="6">
    <source>
        <dbReference type="ARBA" id="ARBA00022692"/>
    </source>
</evidence>
<sequence length="275" mass="29405">MSTGLISIVLFAALLHATWNALVKGSRDRAAALAYISMGHVIPGAILVMFLPMVAPEAWPFIIASTVIHWGYYYALNVSYRLGDLSLIYPIARGLAPVLIALGAQYWAAEILPVQAWVGIIVVSFGILILALKQTNTSSRPIVAAVITSMFIAAYSIVDGIGIRVSGSPVSYIGWLFVAEIFVPLFVLARFPKRLIHFGTRTSLLALAGGIMSGLAYGLVLYAKTLVPLGVVSALRETSVIFAALIGVFVMGERPIKRRILAATVVAVGVVILLK</sequence>
<keyword evidence="8 11" id="KW-1133">Transmembrane helix</keyword>
<dbReference type="AlphaFoldDB" id="B1A0M8"/>
<comment type="subcellular location">
    <subcellularLocation>
        <location evidence="1">Cell membrane</location>
        <topology evidence="1">Multi-pass membrane protein</topology>
    </subcellularLocation>
</comment>
<keyword evidence="7" id="KW-0448">Lipopolysaccharide biosynthesis</keyword>
<dbReference type="PANTHER" id="PTHR30561:SF9">
    <property type="entry name" value="4-AMINO-4-DEOXY-L-ARABINOSE-PHOSPHOUNDECAPRENOL FLIPPASE SUBUNIT ARNF-RELATED"/>
    <property type="match status" value="1"/>
</dbReference>
<dbReference type="GO" id="GO:0005886">
    <property type="term" value="C:plasma membrane"/>
    <property type="evidence" value="ECO:0007669"/>
    <property type="project" value="UniProtKB-SubCell"/>
</dbReference>
<feature type="transmembrane region" description="Helical" evidence="11">
    <location>
        <begin position="203"/>
        <end position="223"/>
    </location>
</feature>
<evidence type="ECO:0000256" key="10">
    <source>
        <dbReference type="ARBA" id="ARBA00023136"/>
    </source>
</evidence>
<proteinExistence type="predicted"/>
<feature type="transmembrane region" description="Helical" evidence="11">
    <location>
        <begin position="58"/>
        <end position="75"/>
    </location>
</feature>
<name>B1A0M8_UNCXX</name>
<keyword evidence="6 11" id="KW-0812">Transmembrane</keyword>
<keyword evidence="4" id="KW-0997">Cell inner membrane</keyword>
<evidence type="ECO:0000256" key="3">
    <source>
        <dbReference type="ARBA" id="ARBA00022516"/>
    </source>
</evidence>
<protein>
    <submittedName>
        <fullName evidence="13">Integral membrane protein</fullName>
    </submittedName>
</protein>
<feature type="transmembrane region" description="Helical" evidence="11">
    <location>
        <begin position="172"/>
        <end position="191"/>
    </location>
</feature>
<evidence type="ECO:0000256" key="7">
    <source>
        <dbReference type="ARBA" id="ARBA00022985"/>
    </source>
</evidence>
<evidence type="ECO:0000313" key="13">
    <source>
        <dbReference type="EMBL" id="ACA21527.1"/>
    </source>
</evidence>
<evidence type="ECO:0000256" key="2">
    <source>
        <dbReference type="ARBA" id="ARBA00022475"/>
    </source>
</evidence>
<feature type="transmembrane region" description="Helical" evidence="11">
    <location>
        <begin position="87"/>
        <end position="108"/>
    </location>
</feature>
<dbReference type="InterPro" id="IPR000390">
    <property type="entry name" value="Small_drug/metabolite_transptr"/>
</dbReference>
<organism evidence="13">
    <name type="scientific">marine bacterium 01-004080</name>
    <dbReference type="NCBI Taxonomy" id="502026"/>
    <lineage>
        <taxon>Bacteria</taxon>
    </lineage>
</organism>
<keyword evidence="9" id="KW-0443">Lipid metabolism</keyword>
<reference evidence="13" key="2">
    <citation type="submission" date="2008-01" db="EMBL/GenBank/DDBJ databases">
        <title>Distribution of phosphonoacetate hydrolase genes in marine bacteria.</title>
        <authorList>
            <person name="Gilbert J.A."/>
            <person name="Thomas S."/>
            <person name="Cooley N.A."/>
            <person name="McGrath J.W."/>
            <person name="Joint I."/>
            <person name="Quinn J.P."/>
        </authorList>
    </citation>
    <scope>NUCLEOTIDE SEQUENCE</scope>
</reference>
<dbReference type="InterPro" id="IPR000620">
    <property type="entry name" value="EamA_dom"/>
</dbReference>
<reference evidence="13" key="1">
    <citation type="journal article" date="2008" name="Environ. Microbiol.">
        <title>Potential for phosphonoacetate utilization by marine bacteria in temperate coastal waters.</title>
        <authorList>
            <person name="Gilbert J.A."/>
            <person name="Thomas S."/>
            <person name="Cooley N.A."/>
            <person name="Kulakova A."/>
            <person name="Field D."/>
            <person name="Booth T."/>
            <person name="McGrath J.W."/>
            <person name="Quinn J.P."/>
            <person name="Joint I."/>
        </authorList>
    </citation>
    <scope>NUCLEOTIDE SEQUENCE</scope>
</reference>
<evidence type="ECO:0000256" key="1">
    <source>
        <dbReference type="ARBA" id="ARBA00004651"/>
    </source>
</evidence>
<evidence type="ECO:0000259" key="12">
    <source>
        <dbReference type="Pfam" id="PF00892"/>
    </source>
</evidence>
<dbReference type="Gene3D" id="1.10.3730.20">
    <property type="match status" value="1"/>
</dbReference>
<keyword evidence="2" id="KW-1003">Cell membrane</keyword>
<feature type="transmembrane region" description="Helical" evidence="11">
    <location>
        <begin position="114"/>
        <end position="132"/>
    </location>
</feature>
<dbReference type="Pfam" id="PF00892">
    <property type="entry name" value="EamA"/>
    <property type="match status" value="1"/>
</dbReference>